<dbReference type="RefSeq" id="WP_317521165.1">
    <property type="nucleotide sequence ID" value="NZ_JAWJZI010000002.1"/>
</dbReference>
<accession>A0ABU3ZEA9</accession>
<dbReference type="InterPro" id="IPR050789">
    <property type="entry name" value="Diverse_Enzym_Activities"/>
</dbReference>
<sequence length="439" mass="48853">MKKSLIAVAACLIIGSGNLVAKPAEFTLPDMQPVWESGKAIDAEQTRKMRNSYTYTAMLDAADLGAYVSSRLTEFLPTATVSRSGQVAELEYQLMPEIGEVRFTSDLGELSLNEVLQDPRSRMRAIMVLHKGKVVFEQYPGLRPYDSHFWASAAKTVVSLLAAQLASDGQLDLKKPVDTYLPELKATAWEGIALEHILHQHAGLDINERSMGEPGHPITDFYRAAAGDENLPEDADFMSAVKAAEKLSEPGQFFEYSSMNTFVLGAVLERVTNQPMQDLISERIWRQVGMEGDAHLGLSASGEPAPMGVFSSRLSDLARYGLLYTPSWNVVSEQPVVPEGYLEQVYQAADHSSFLNHDYLGQRIVKNFKEKCVGASYQWDAVFCDGDLYKSGRTGQALYVSPETDTVVVWFSSSYQNKIWMEGYTRQIVEQVFRQPKES</sequence>
<comment type="caution">
    <text evidence="3">The sequence shown here is derived from an EMBL/GenBank/DDBJ whole genome shotgun (WGS) entry which is preliminary data.</text>
</comment>
<feature type="domain" description="Beta-lactamase-related" evidence="2">
    <location>
        <begin position="125"/>
        <end position="416"/>
    </location>
</feature>
<evidence type="ECO:0000256" key="1">
    <source>
        <dbReference type="SAM" id="SignalP"/>
    </source>
</evidence>
<gene>
    <name evidence="3" type="ORF">R2X38_05470</name>
</gene>
<feature type="chain" id="PRO_5047534002" evidence="1">
    <location>
        <begin position="22"/>
        <end position="439"/>
    </location>
</feature>
<dbReference type="InterPro" id="IPR012338">
    <property type="entry name" value="Beta-lactam/transpept-like"/>
</dbReference>
<dbReference type="Proteomes" id="UP001186452">
    <property type="component" value="Unassembled WGS sequence"/>
</dbReference>
<evidence type="ECO:0000313" key="3">
    <source>
        <dbReference type="EMBL" id="MDV5168451.1"/>
    </source>
</evidence>
<organism evidence="3 4">
    <name type="scientific">Photobacterium rosenbergii</name>
    <dbReference type="NCBI Taxonomy" id="294936"/>
    <lineage>
        <taxon>Bacteria</taxon>
        <taxon>Pseudomonadati</taxon>
        <taxon>Pseudomonadota</taxon>
        <taxon>Gammaproteobacteria</taxon>
        <taxon>Vibrionales</taxon>
        <taxon>Vibrionaceae</taxon>
        <taxon>Photobacterium</taxon>
    </lineage>
</organism>
<dbReference type="Gene3D" id="3.40.710.10">
    <property type="entry name" value="DD-peptidase/beta-lactamase superfamily"/>
    <property type="match status" value="1"/>
</dbReference>
<evidence type="ECO:0000313" key="4">
    <source>
        <dbReference type="Proteomes" id="UP001186452"/>
    </source>
</evidence>
<feature type="signal peptide" evidence="1">
    <location>
        <begin position="1"/>
        <end position="21"/>
    </location>
</feature>
<name>A0ABU3ZEA9_9GAMM</name>
<dbReference type="Pfam" id="PF00144">
    <property type="entry name" value="Beta-lactamase"/>
    <property type="match status" value="1"/>
</dbReference>
<dbReference type="EMBL" id="JAWJZI010000002">
    <property type="protein sequence ID" value="MDV5168451.1"/>
    <property type="molecule type" value="Genomic_DNA"/>
</dbReference>
<dbReference type="PANTHER" id="PTHR43283:SF7">
    <property type="entry name" value="BETA-LACTAMASE-RELATED DOMAIN-CONTAINING PROTEIN"/>
    <property type="match status" value="1"/>
</dbReference>
<dbReference type="PANTHER" id="PTHR43283">
    <property type="entry name" value="BETA-LACTAMASE-RELATED"/>
    <property type="match status" value="1"/>
</dbReference>
<keyword evidence="3" id="KW-0378">Hydrolase</keyword>
<protein>
    <submittedName>
        <fullName evidence="3">Serine hydrolase domain-containing protein</fullName>
        <ecNumber evidence="3">3.1.1.103</ecNumber>
    </submittedName>
</protein>
<reference evidence="3 4" key="1">
    <citation type="submission" date="2023-10" db="EMBL/GenBank/DDBJ databases">
        <title>Marine bacteria isolated from horseshoe crab.</title>
        <authorList>
            <person name="Cheng T.H."/>
        </authorList>
    </citation>
    <scope>NUCLEOTIDE SEQUENCE [LARGE SCALE GENOMIC DNA]</scope>
    <source>
        <strain evidence="3 4">HSC6</strain>
    </source>
</reference>
<keyword evidence="4" id="KW-1185">Reference proteome</keyword>
<keyword evidence="1" id="KW-0732">Signal</keyword>
<proteinExistence type="predicted"/>
<dbReference type="SUPFAM" id="SSF56601">
    <property type="entry name" value="beta-lactamase/transpeptidase-like"/>
    <property type="match status" value="1"/>
</dbReference>
<dbReference type="EC" id="3.1.1.103" evidence="3"/>
<evidence type="ECO:0000259" key="2">
    <source>
        <dbReference type="Pfam" id="PF00144"/>
    </source>
</evidence>
<dbReference type="GO" id="GO:0016787">
    <property type="term" value="F:hydrolase activity"/>
    <property type="evidence" value="ECO:0007669"/>
    <property type="project" value="UniProtKB-KW"/>
</dbReference>
<dbReference type="InterPro" id="IPR001466">
    <property type="entry name" value="Beta-lactam-related"/>
</dbReference>